<keyword evidence="1" id="KW-0812">Transmembrane</keyword>
<sequence length="237" mass="26870">MNESTGVVWKKTYDSLKKKWRLRWILTNCFYLLLVVLLGTTLLTKKVSYDVFLVNDQSLVLETFKLKSTIYDVLRNKGISLGQGMDIAQAIVEQCKHLNLPPGLVLAVMKGESEFAPNAKSSKGAMGIMQIMPATFEDYAKKLRLGVSTQAAWDPLVNIKVATHILKDLYDTYKVKHPTNETEVWKLTLSAYNAGPGGGIQPKYVKEITKIEKEMNKKIMKGVEPKYVKYEMDKKMK</sequence>
<dbReference type="InterPro" id="IPR008258">
    <property type="entry name" value="Transglycosylase_SLT_dom_1"/>
</dbReference>
<evidence type="ECO:0000259" key="2">
    <source>
        <dbReference type="Pfam" id="PF01464"/>
    </source>
</evidence>
<evidence type="ECO:0000313" key="4">
    <source>
        <dbReference type="Proteomes" id="UP000176939"/>
    </source>
</evidence>
<dbReference type="AlphaFoldDB" id="A0A1F7X2H9"/>
<protein>
    <recommendedName>
        <fullName evidence="2">Transglycosylase SLT domain-containing protein</fullName>
    </recommendedName>
</protein>
<name>A0A1F7X2H9_9BACT</name>
<accession>A0A1F7X2H9</accession>
<organism evidence="3 4">
    <name type="scientific">Candidatus Woesebacteria bacterium RBG_13_36_22</name>
    <dbReference type="NCBI Taxonomy" id="1802478"/>
    <lineage>
        <taxon>Bacteria</taxon>
        <taxon>Candidatus Woeseibacteriota</taxon>
    </lineage>
</organism>
<reference evidence="3 4" key="1">
    <citation type="journal article" date="2016" name="Nat. Commun.">
        <title>Thousands of microbial genomes shed light on interconnected biogeochemical processes in an aquifer system.</title>
        <authorList>
            <person name="Anantharaman K."/>
            <person name="Brown C.T."/>
            <person name="Hug L.A."/>
            <person name="Sharon I."/>
            <person name="Castelle C.J."/>
            <person name="Probst A.J."/>
            <person name="Thomas B.C."/>
            <person name="Singh A."/>
            <person name="Wilkins M.J."/>
            <person name="Karaoz U."/>
            <person name="Brodie E.L."/>
            <person name="Williams K.H."/>
            <person name="Hubbard S.S."/>
            <person name="Banfield J.F."/>
        </authorList>
    </citation>
    <scope>NUCLEOTIDE SEQUENCE [LARGE SCALE GENOMIC DNA]</scope>
</reference>
<dbReference type="Proteomes" id="UP000176939">
    <property type="component" value="Unassembled WGS sequence"/>
</dbReference>
<dbReference type="PANTHER" id="PTHR37423">
    <property type="entry name" value="SOLUBLE LYTIC MUREIN TRANSGLYCOSYLASE-RELATED"/>
    <property type="match status" value="1"/>
</dbReference>
<comment type="caution">
    <text evidence="3">The sequence shown here is derived from an EMBL/GenBank/DDBJ whole genome shotgun (WGS) entry which is preliminary data.</text>
</comment>
<evidence type="ECO:0000256" key="1">
    <source>
        <dbReference type="SAM" id="Phobius"/>
    </source>
</evidence>
<gene>
    <name evidence="3" type="ORF">A2Z67_05155</name>
</gene>
<dbReference type="EMBL" id="MGFQ01000024">
    <property type="protein sequence ID" value="OGM09300.1"/>
    <property type="molecule type" value="Genomic_DNA"/>
</dbReference>
<dbReference type="Gene3D" id="1.10.530.10">
    <property type="match status" value="1"/>
</dbReference>
<keyword evidence="1" id="KW-0472">Membrane</keyword>
<dbReference type="Pfam" id="PF01464">
    <property type="entry name" value="SLT"/>
    <property type="match status" value="1"/>
</dbReference>
<dbReference type="PANTHER" id="PTHR37423:SF2">
    <property type="entry name" value="MEMBRANE-BOUND LYTIC MUREIN TRANSGLYCOSYLASE C"/>
    <property type="match status" value="1"/>
</dbReference>
<keyword evidence="1" id="KW-1133">Transmembrane helix</keyword>
<evidence type="ECO:0000313" key="3">
    <source>
        <dbReference type="EMBL" id="OGM09300.1"/>
    </source>
</evidence>
<feature type="transmembrane region" description="Helical" evidence="1">
    <location>
        <begin position="21"/>
        <end position="43"/>
    </location>
</feature>
<proteinExistence type="predicted"/>
<dbReference type="InterPro" id="IPR023346">
    <property type="entry name" value="Lysozyme-like_dom_sf"/>
</dbReference>
<feature type="domain" description="Transglycosylase SLT" evidence="2">
    <location>
        <begin position="94"/>
        <end position="198"/>
    </location>
</feature>
<dbReference type="SUPFAM" id="SSF53955">
    <property type="entry name" value="Lysozyme-like"/>
    <property type="match status" value="1"/>
</dbReference>